<comment type="caution">
    <text evidence="2">The sequence shown here is derived from an EMBL/GenBank/DDBJ whole genome shotgun (WGS) entry which is preliminary data.</text>
</comment>
<gene>
    <name evidence="2" type="ORF">AWZ03_006272</name>
</gene>
<evidence type="ECO:0000313" key="2">
    <source>
        <dbReference type="EMBL" id="TDG47279.1"/>
    </source>
</evidence>
<organism evidence="2 3">
    <name type="scientific">Drosophila navojoa</name>
    <name type="common">Fruit fly</name>
    <dbReference type="NCBI Taxonomy" id="7232"/>
    <lineage>
        <taxon>Eukaryota</taxon>
        <taxon>Metazoa</taxon>
        <taxon>Ecdysozoa</taxon>
        <taxon>Arthropoda</taxon>
        <taxon>Hexapoda</taxon>
        <taxon>Insecta</taxon>
        <taxon>Pterygota</taxon>
        <taxon>Neoptera</taxon>
        <taxon>Endopterygota</taxon>
        <taxon>Diptera</taxon>
        <taxon>Brachycera</taxon>
        <taxon>Muscomorpha</taxon>
        <taxon>Ephydroidea</taxon>
        <taxon>Drosophilidae</taxon>
        <taxon>Drosophila</taxon>
    </lineage>
</organism>
<dbReference type="AlphaFoldDB" id="A0A484BEX0"/>
<feature type="compositionally biased region" description="Polar residues" evidence="1">
    <location>
        <begin position="99"/>
        <end position="140"/>
    </location>
</feature>
<name>A0A484BEX0_DRONA</name>
<feature type="compositionally biased region" description="Basic residues" evidence="1">
    <location>
        <begin position="1"/>
        <end position="13"/>
    </location>
</feature>
<evidence type="ECO:0000313" key="3">
    <source>
        <dbReference type="Proteomes" id="UP000295192"/>
    </source>
</evidence>
<keyword evidence="3" id="KW-1185">Reference proteome</keyword>
<dbReference type="STRING" id="7232.A0A484BEX0"/>
<reference evidence="2 3" key="1">
    <citation type="journal article" date="2019" name="J. Hered.">
        <title>An Improved Genome Assembly for Drosophila navojoa, the Basal Species in the mojavensis Cluster.</title>
        <authorList>
            <person name="Vanderlinde T."/>
            <person name="Dupim E.G."/>
            <person name="Nazario-Yepiz N.O."/>
            <person name="Carvalho A.B."/>
        </authorList>
    </citation>
    <scope>NUCLEOTIDE SEQUENCE [LARGE SCALE GENOMIC DNA]</scope>
    <source>
        <strain evidence="2">Navoj_Jal97</strain>
        <tissue evidence="2">Whole organism</tissue>
    </source>
</reference>
<sequence length="202" mass="23200">MIHKPKPKPKPLLRQHSQSHYQPQGQPPAQPQIQHPSQSLTQSHQTHPSQRSFLARQRSGGQWLSSPSFSLSQASISQPRPSEHFPLRHQPLSYPQARPHSQSQYQHPHSYTSSRTQSHTSLPTRSQLYPSDTFQSTSFSHPPCSDSDAHRNRNRNRPKSSAAEYDWRSSSFSQIDAVTHAIRNKIIVEEDEEDILTPDRFY</sequence>
<feature type="compositionally biased region" description="Low complexity" evidence="1">
    <location>
        <begin position="65"/>
        <end position="77"/>
    </location>
</feature>
<dbReference type="EMBL" id="LSRL02000046">
    <property type="protein sequence ID" value="TDG47279.1"/>
    <property type="molecule type" value="Genomic_DNA"/>
</dbReference>
<proteinExistence type="predicted"/>
<feature type="region of interest" description="Disordered" evidence="1">
    <location>
        <begin position="1"/>
        <end position="167"/>
    </location>
</feature>
<feature type="compositionally biased region" description="Polar residues" evidence="1">
    <location>
        <begin position="39"/>
        <end position="52"/>
    </location>
</feature>
<dbReference type="OMA" id="MIHKPQP"/>
<dbReference type="Proteomes" id="UP000295192">
    <property type="component" value="Unassembled WGS sequence"/>
</dbReference>
<evidence type="ECO:0000256" key="1">
    <source>
        <dbReference type="SAM" id="MobiDB-lite"/>
    </source>
</evidence>
<protein>
    <submittedName>
        <fullName evidence="2">Uncharacterized protein</fullName>
    </submittedName>
</protein>
<accession>A0A484BEX0</accession>